<sequence>MRIGILKCGQSPELLRGELGDYDSMFEKLLAGRGFEFSSYHVENMEFPTSVHDAEGWLLTGSRHGAYEDHDFIPPLQEFIRKAYADHVPLVGICFGHQIIAQAMGGKVMKYPGGWSVGAQDYVFGDEKITLNAWHQDQVVERPEAAQIAASSEFCENAALVYDDRAFTVQAHPEFRDEFVEGLIETRAKGVVPDTLLDAARARMGSSLQSASIADRIEIFFKTPRAALRKQGAA</sequence>
<dbReference type="SUPFAM" id="SSF52317">
    <property type="entry name" value="Class I glutamine amidotransferase-like"/>
    <property type="match status" value="1"/>
</dbReference>
<dbReference type="OrthoDB" id="7365442at2"/>
<evidence type="ECO:0000313" key="2">
    <source>
        <dbReference type="EMBL" id="MTH61492.1"/>
    </source>
</evidence>
<protein>
    <submittedName>
        <fullName evidence="2">Type 1 glutamine amidotransferase</fullName>
    </submittedName>
</protein>
<dbReference type="InterPro" id="IPR029062">
    <property type="entry name" value="Class_I_gatase-like"/>
</dbReference>
<dbReference type="RefSeq" id="WP_155041447.1">
    <property type="nucleotide sequence ID" value="NZ_JBHGCD010000012.1"/>
</dbReference>
<organism evidence="2 3">
    <name type="scientific">Paracoccus litorisediminis</name>
    <dbReference type="NCBI Taxonomy" id="2006130"/>
    <lineage>
        <taxon>Bacteria</taxon>
        <taxon>Pseudomonadati</taxon>
        <taxon>Pseudomonadota</taxon>
        <taxon>Alphaproteobacteria</taxon>
        <taxon>Rhodobacterales</taxon>
        <taxon>Paracoccaceae</taxon>
        <taxon>Paracoccus</taxon>
    </lineage>
</organism>
<dbReference type="InterPro" id="IPR044992">
    <property type="entry name" value="ChyE-like"/>
</dbReference>
<evidence type="ECO:0000313" key="3">
    <source>
        <dbReference type="Proteomes" id="UP000449846"/>
    </source>
</evidence>
<keyword evidence="2" id="KW-0315">Glutamine amidotransferase</keyword>
<dbReference type="PANTHER" id="PTHR42695">
    <property type="entry name" value="GLUTAMINE AMIDOTRANSFERASE YLR126C-RELATED"/>
    <property type="match status" value="1"/>
</dbReference>
<dbReference type="PANTHER" id="PTHR42695:SF5">
    <property type="entry name" value="GLUTAMINE AMIDOTRANSFERASE YLR126C-RELATED"/>
    <property type="match status" value="1"/>
</dbReference>
<dbReference type="Proteomes" id="UP000449846">
    <property type="component" value="Unassembled WGS sequence"/>
</dbReference>
<dbReference type="EMBL" id="WMIG01000016">
    <property type="protein sequence ID" value="MTH61492.1"/>
    <property type="molecule type" value="Genomic_DNA"/>
</dbReference>
<comment type="caution">
    <text evidence="2">The sequence shown here is derived from an EMBL/GenBank/DDBJ whole genome shotgun (WGS) entry which is preliminary data.</text>
</comment>
<keyword evidence="3" id="KW-1185">Reference proteome</keyword>
<dbReference type="AlphaFoldDB" id="A0A844HVH9"/>
<proteinExistence type="predicted"/>
<dbReference type="GO" id="GO:0005829">
    <property type="term" value="C:cytosol"/>
    <property type="evidence" value="ECO:0007669"/>
    <property type="project" value="TreeGrafter"/>
</dbReference>
<evidence type="ECO:0000259" key="1">
    <source>
        <dbReference type="Pfam" id="PF00117"/>
    </source>
</evidence>
<accession>A0A844HVH9</accession>
<dbReference type="Pfam" id="PF00117">
    <property type="entry name" value="GATase"/>
    <property type="match status" value="1"/>
</dbReference>
<dbReference type="GO" id="GO:0016740">
    <property type="term" value="F:transferase activity"/>
    <property type="evidence" value="ECO:0007669"/>
    <property type="project" value="UniProtKB-KW"/>
</dbReference>
<dbReference type="Gene3D" id="3.40.50.880">
    <property type="match status" value="1"/>
</dbReference>
<gene>
    <name evidence="2" type="ORF">GL300_19950</name>
</gene>
<reference evidence="2 3" key="1">
    <citation type="submission" date="2019-11" db="EMBL/GenBank/DDBJ databases">
        <authorList>
            <person name="Dong K."/>
        </authorList>
    </citation>
    <scope>NUCLEOTIDE SEQUENCE [LARGE SCALE GENOMIC DNA]</scope>
    <source>
        <strain evidence="2 3">NBRC 112902</strain>
    </source>
</reference>
<dbReference type="CDD" id="cd01741">
    <property type="entry name" value="GATase1_1"/>
    <property type="match status" value="1"/>
</dbReference>
<keyword evidence="2" id="KW-0808">Transferase</keyword>
<name>A0A844HVH9_9RHOB</name>
<dbReference type="InterPro" id="IPR017926">
    <property type="entry name" value="GATASE"/>
</dbReference>
<dbReference type="PROSITE" id="PS51273">
    <property type="entry name" value="GATASE_TYPE_1"/>
    <property type="match status" value="1"/>
</dbReference>
<feature type="domain" description="Glutamine amidotransferase" evidence="1">
    <location>
        <begin position="73"/>
        <end position="176"/>
    </location>
</feature>